<evidence type="ECO:0000256" key="1">
    <source>
        <dbReference type="SAM" id="MobiDB-lite"/>
    </source>
</evidence>
<keyword evidence="4" id="KW-1185">Reference proteome</keyword>
<dbReference type="Proteomes" id="UP000197208">
    <property type="component" value="Unassembled WGS sequence"/>
</dbReference>
<sequence>MTERVQQTRRKAPLPQRTPEQMDVPVAMEPLAVQRQALTRHGTRPQTAQRHAAGPVLRAASLDRQEHTHLEQERGHVQRQVAVLGEVTTVGPQADPRPVPDRPTTPAEWVTVMRARVEEVQGQPLDYRSSTAFTSLQRQVAQTLVQGFRSDRGDAQARYAAYGEHLATLQRHPVSAPVARVVLGLVPPAERLPLQRAVDETLQRFQAQEQAALNFDTLQTLQRQLAELDAEATQPVLARIQARRGAGNPLPEAIQRHLEQGLNHDLSRVRIHDDAEADKLAKGVNAIAFTTGTDIFFQAGRFNPSTQSGLELLAHEVTHTVQQSQGRVGTGIDPDAGLESEARRMGAQLASAGPIRQTAGRLKPLVPAVSLRGLQRAPGSAAGIAKWRKRLDSLNKELALDLTDLLTGAPDAAR</sequence>
<dbReference type="Pfam" id="PF13699">
    <property type="entry name" value="eCIS_core"/>
    <property type="match status" value="1"/>
</dbReference>
<reference evidence="3 4" key="1">
    <citation type="submission" date="2017-05" db="EMBL/GenBank/DDBJ databases">
        <title>De novo genome assembly of Deniococcus indicus strain DR1.</title>
        <authorList>
            <person name="Chauhan D."/>
            <person name="Yennamalli R.M."/>
            <person name="Priyadarshini R."/>
        </authorList>
    </citation>
    <scope>NUCLEOTIDE SEQUENCE [LARGE SCALE GENOMIC DNA]</scope>
    <source>
        <strain evidence="3 4">DR1</strain>
    </source>
</reference>
<feature type="domain" description="eCIS core" evidence="2">
    <location>
        <begin position="249"/>
        <end position="326"/>
    </location>
</feature>
<dbReference type="EMBL" id="NHMK01000039">
    <property type="protein sequence ID" value="OWL93169.1"/>
    <property type="molecule type" value="Genomic_DNA"/>
</dbReference>
<proteinExistence type="predicted"/>
<dbReference type="AlphaFoldDB" id="A0A246BDL3"/>
<name>A0A246BDL3_9DEIO</name>
<evidence type="ECO:0000313" key="4">
    <source>
        <dbReference type="Proteomes" id="UP000197208"/>
    </source>
</evidence>
<dbReference type="RefSeq" id="WP_088250515.1">
    <property type="nucleotide sequence ID" value="NZ_NHMK01000039.1"/>
</dbReference>
<dbReference type="OrthoDB" id="64650at2"/>
<organism evidence="3 4">
    <name type="scientific">Deinococcus indicus</name>
    <dbReference type="NCBI Taxonomy" id="223556"/>
    <lineage>
        <taxon>Bacteria</taxon>
        <taxon>Thermotogati</taxon>
        <taxon>Deinococcota</taxon>
        <taxon>Deinococci</taxon>
        <taxon>Deinococcales</taxon>
        <taxon>Deinococcaceae</taxon>
        <taxon>Deinococcus</taxon>
    </lineage>
</organism>
<evidence type="ECO:0000313" key="3">
    <source>
        <dbReference type="EMBL" id="OWL93169.1"/>
    </source>
</evidence>
<comment type="caution">
    <text evidence="3">The sequence shown here is derived from an EMBL/GenBank/DDBJ whole genome shotgun (WGS) entry which is preliminary data.</text>
</comment>
<dbReference type="InterPro" id="IPR025295">
    <property type="entry name" value="eCIS_core_dom"/>
</dbReference>
<protein>
    <recommendedName>
        <fullName evidence="2">eCIS core domain-containing protein</fullName>
    </recommendedName>
</protein>
<gene>
    <name evidence="3" type="ORF">CBQ26_20760</name>
</gene>
<accession>A0A246BDL3</accession>
<evidence type="ECO:0000259" key="2">
    <source>
        <dbReference type="Pfam" id="PF13699"/>
    </source>
</evidence>
<feature type="region of interest" description="Disordered" evidence="1">
    <location>
        <begin position="1"/>
        <end position="25"/>
    </location>
</feature>